<name>A0ABP8W7Y8_9MICO</name>
<evidence type="ECO:0000256" key="1">
    <source>
        <dbReference type="SAM" id="Phobius"/>
    </source>
</evidence>
<evidence type="ECO:0000313" key="3">
    <source>
        <dbReference type="Proteomes" id="UP001501295"/>
    </source>
</evidence>
<comment type="caution">
    <text evidence="2">The sequence shown here is derived from an EMBL/GenBank/DDBJ whole genome shotgun (WGS) entry which is preliminary data.</text>
</comment>
<feature type="transmembrane region" description="Helical" evidence="1">
    <location>
        <begin position="159"/>
        <end position="182"/>
    </location>
</feature>
<keyword evidence="1" id="KW-0812">Transmembrane</keyword>
<sequence>MLALAVLTVVVLRVTRPIWAQAGFDAVGMSKQPLVQSSVGVFLAVMLLLPLMVLPVGALSLVTVEAEILTVRTVLGRRRLGHPAWFKGSVVMAGSELSGNDIHFVLLANSWTRWAIVSAGLWSDAGFLYALGTRSSDQIRFTNRGRWASEWAAFRRKAFGYLVLFGWIAIGCALALVVFVIVTS</sequence>
<proteinExistence type="predicted"/>
<reference evidence="3" key="1">
    <citation type="journal article" date="2019" name="Int. J. Syst. Evol. Microbiol.">
        <title>The Global Catalogue of Microorganisms (GCM) 10K type strain sequencing project: providing services to taxonomists for standard genome sequencing and annotation.</title>
        <authorList>
            <consortium name="The Broad Institute Genomics Platform"/>
            <consortium name="The Broad Institute Genome Sequencing Center for Infectious Disease"/>
            <person name="Wu L."/>
            <person name="Ma J."/>
        </authorList>
    </citation>
    <scope>NUCLEOTIDE SEQUENCE [LARGE SCALE GENOMIC DNA]</scope>
    <source>
        <strain evidence="3">JCM 18956</strain>
    </source>
</reference>
<keyword evidence="1" id="KW-0472">Membrane</keyword>
<keyword evidence="3" id="KW-1185">Reference proteome</keyword>
<dbReference type="Proteomes" id="UP001501295">
    <property type="component" value="Unassembled WGS sequence"/>
</dbReference>
<dbReference type="EMBL" id="BAABLM010000008">
    <property type="protein sequence ID" value="GAA4682792.1"/>
    <property type="molecule type" value="Genomic_DNA"/>
</dbReference>
<feature type="transmembrane region" description="Helical" evidence="1">
    <location>
        <begin position="39"/>
        <end position="62"/>
    </location>
</feature>
<keyword evidence="1" id="KW-1133">Transmembrane helix</keyword>
<accession>A0ABP8W7Y8</accession>
<evidence type="ECO:0000313" key="2">
    <source>
        <dbReference type="EMBL" id="GAA4682792.1"/>
    </source>
</evidence>
<organism evidence="2 3">
    <name type="scientific">Frondihabitans cladoniiphilus</name>
    <dbReference type="NCBI Taxonomy" id="715785"/>
    <lineage>
        <taxon>Bacteria</taxon>
        <taxon>Bacillati</taxon>
        <taxon>Actinomycetota</taxon>
        <taxon>Actinomycetes</taxon>
        <taxon>Micrococcales</taxon>
        <taxon>Microbacteriaceae</taxon>
        <taxon>Frondihabitans</taxon>
    </lineage>
</organism>
<protein>
    <submittedName>
        <fullName evidence="2">Uncharacterized protein</fullName>
    </submittedName>
</protein>
<gene>
    <name evidence="2" type="ORF">GCM10025780_30510</name>
</gene>